<keyword evidence="8" id="KW-0326">Glycosidase</keyword>
<feature type="compositionally biased region" description="Basic residues" evidence="11">
    <location>
        <begin position="23"/>
        <end position="35"/>
    </location>
</feature>
<dbReference type="GO" id="GO:0031505">
    <property type="term" value="P:fungal-type cell wall organization"/>
    <property type="evidence" value="ECO:0007669"/>
    <property type="project" value="TreeGrafter"/>
</dbReference>
<dbReference type="OrthoDB" id="5339822at2759"/>
<dbReference type="Proteomes" id="UP000014074">
    <property type="component" value="Unassembled WGS sequence"/>
</dbReference>
<sequence>MKAIIKIAIAATLVAGATAQPHAHQHRHAHAKKHEHGSPVALDKRSPAVAIVYETPVVTEYVYEGEDIDAEKAKAGIEAGLYRVVGESTPTFVPPPPPSSTSTSISSSSTLAAQFFEVKSSSTPSPTSTSTPAPASTSASSSSSDTSTGDGLDKEFQDGVHDCANYFPSEYGAVPVDYLGLGGYLSLQQPAGGWTLGVKMNNIVQPTSGDPTPGTFASYRCPDGYGKTQWPADQGATGQSIGGLYCDSDNKLYLSNKDRPKLCMKGAGGVKIVNKLSKVACACQTNYPADEKMSISLCPTPGQTRDMFNPIATESYYWQGTPTSAQWYLNPLGFDAEDACVWLNPNYPDNTGNYAPMNAGTGQDVNGVTYLSIFDNSPSSSAKLDYNVAITGDILGGPCAYTVGEGYSNGGTGCTVTLKKGGTASFVLSN</sequence>
<evidence type="ECO:0000256" key="4">
    <source>
        <dbReference type="ARBA" id="ARBA00022525"/>
    </source>
</evidence>
<keyword evidence="9" id="KW-0961">Cell wall biogenesis/degradation</keyword>
<dbReference type="PANTHER" id="PTHR31316:SF0">
    <property type="entry name" value="SECRETED BETA-GLUCOSIDASE SIM1-RELATED"/>
    <property type="match status" value="1"/>
</dbReference>
<keyword evidence="6" id="KW-0378">Hydrolase</keyword>
<evidence type="ECO:0000256" key="10">
    <source>
        <dbReference type="ARBA" id="ARBA00023326"/>
    </source>
</evidence>
<gene>
    <name evidence="13" type="ORF">UCRPA7_4795</name>
</gene>
<evidence type="ECO:0000256" key="9">
    <source>
        <dbReference type="ARBA" id="ARBA00023316"/>
    </source>
</evidence>
<dbReference type="eggNOG" id="ENOG502QPVV">
    <property type="taxonomic scope" value="Eukaryota"/>
</dbReference>
<feature type="compositionally biased region" description="Low complexity" evidence="11">
    <location>
        <begin position="120"/>
        <end position="148"/>
    </location>
</feature>
<feature type="region of interest" description="Disordered" evidence="11">
    <location>
        <begin position="19"/>
        <end position="40"/>
    </location>
</feature>
<organism evidence="13 14">
    <name type="scientific">Phaeoacremonium minimum (strain UCR-PA7)</name>
    <name type="common">Esca disease fungus</name>
    <name type="synonym">Togninia minima</name>
    <dbReference type="NCBI Taxonomy" id="1286976"/>
    <lineage>
        <taxon>Eukaryota</taxon>
        <taxon>Fungi</taxon>
        <taxon>Dikarya</taxon>
        <taxon>Ascomycota</taxon>
        <taxon>Pezizomycotina</taxon>
        <taxon>Sordariomycetes</taxon>
        <taxon>Sordariomycetidae</taxon>
        <taxon>Togniniales</taxon>
        <taxon>Togniniaceae</taxon>
        <taxon>Phaeoacremonium</taxon>
    </lineage>
</organism>
<feature type="signal peptide" evidence="12">
    <location>
        <begin position="1"/>
        <end position="19"/>
    </location>
</feature>
<evidence type="ECO:0000256" key="3">
    <source>
        <dbReference type="ARBA" id="ARBA00022512"/>
    </source>
</evidence>
<comment type="subcellular location">
    <subcellularLocation>
        <location evidence="1">Secreted</location>
        <location evidence="1">Cell wall</location>
    </subcellularLocation>
</comment>
<evidence type="ECO:0000256" key="1">
    <source>
        <dbReference type="ARBA" id="ARBA00004191"/>
    </source>
</evidence>
<dbReference type="HOGENOM" id="CLU_033459_1_0_1"/>
<protein>
    <submittedName>
        <fullName evidence="13">Putative septation protein sun4 protein</fullName>
    </submittedName>
</protein>
<dbReference type="PANTHER" id="PTHR31316">
    <property type="entry name" value="BETA-GLUCOSIDASE-LIKE PROTEIN NCA3, MITOCHONDRIAL-RELATED"/>
    <property type="match status" value="1"/>
</dbReference>
<keyword evidence="4" id="KW-0964">Secreted</keyword>
<feature type="chain" id="PRO_5004452088" evidence="12">
    <location>
        <begin position="20"/>
        <end position="430"/>
    </location>
</feature>
<accession>R8BJZ5</accession>
<dbReference type="InterPro" id="IPR051526">
    <property type="entry name" value="Beta-Glucosidase_SUN"/>
</dbReference>
<keyword evidence="7" id="KW-0119">Carbohydrate metabolism</keyword>
<keyword evidence="3" id="KW-0134">Cell wall</keyword>
<reference evidence="14" key="1">
    <citation type="journal article" date="2013" name="Genome Announc.">
        <title>Draft genome sequence of the ascomycete Phaeoacremonium aleophilum strain UCR-PA7, a causal agent of the esca disease complex in grapevines.</title>
        <authorList>
            <person name="Blanco-Ulate B."/>
            <person name="Rolshausen P."/>
            <person name="Cantu D."/>
        </authorList>
    </citation>
    <scope>NUCLEOTIDE SEQUENCE [LARGE SCALE GENOMIC DNA]</scope>
    <source>
        <strain evidence="14">UCR-PA7</strain>
    </source>
</reference>
<dbReference type="GO" id="GO:0000272">
    <property type="term" value="P:polysaccharide catabolic process"/>
    <property type="evidence" value="ECO:0007669"/>
    <property type="project" value="UniProtKB-KW"/>
</dbReference>
<dbReference type="AlphaFoldDB" id="R8BJZ5"/>
<dbReference type="GeneID" id="19325282"/>
<keyword evidence="10" id="KW-0624">Polysaccharide degradation</keyword>
<evidence type="ECO:0000313" key="14">
    <source>
        <dbReference type="Proteomes" id="UP000014074"/>
    </source>
</evidence>
<dbReference type="RefSeq" id="XP_007915525.1">
    <property type="nucleotide sequence ID" value="XM_007917334.1"/>
</dbReference>
<evidence type="ECO:0000256" key="7">
    <source>
        <dbReference type="ARBA" id="ARBA00023277"/>
    </source>
</evidence>
<evidence type="ECO:0000256" key="11">
    <source>
        <dbReference type="SAM" id="MobiDB-lite"/>
    </source>
</evidence>
<evidence type="ECO:0000256" key="12">
    <source>
        <dbReference type="SAM" id="SignalP"/>
    </source>
</evidence>
<dbReference type="EMBL" id="KB933139">
    <property type="protein sequence ID" value="EON99678.1"/>
    <property type="molecule type" value="Genomic_DNA"/>
</dbReference>
<dbReference type="GO" id="GO:0016798">
    <property type="term" value="F:hydrolase activity, acting on glycosyl bonds"/>
    <property type="evidence" value="ECO:0007669"/>
    <property type="project" value="UniProtKB-KW"/>
</dbReference>
<dbReference type="KEGG" id="tmn:UCRPA7_4795"/>
<evidence type="ECO:0000256" key="2">
    <source>
        <dbReference type="ARBA" id="ARBA00010579"/>
    </source>
</evidence>
<proteinExistence type="inferred from homology"/>
<keyword evidence="5 12" id="KW-0732">Signal</keyword>
<keyword evidence="14" id="KW-1185">Reference proteome</keyword>
<evidence type="ECO:0000256" key="5">
    <source>
        <dbReference type="ARBA" id="ARBA00022729"/>
    </source>
</evidence>
<evidence type="ECO:0000256" key="6">
    <source>
        <dbReference type="ARBA" id="ARBA00022801"/>
    </source>
</evidence>
<evidence type="ECO:0000313" key="13">
    <source>
        <dbReference type="EMBL" id="EON99678.1"/>
    </source>
</evidence>
<dbReference type="Pfam" id="PF03856">
    <property type="entry name" value="SUN"/>
    <property type="match status" value="1"/>
</dbReference>
<evidence type="ECO:0000256" key="8">
    <source>
        <dbReference type="ARBA" id="ARBA00023295"/>
    </source>
</evidence>
<comment type="similarity">
    <text evidence="2">Belongs to the SUN family.</text>
</comment>
<dbReference type="GO" id="GO:0009986">
    <property type="term" value="C:cell surface"/>
    <property type="evidence" value="ECO:0007669"/>
    <property type="project" value="TreeGrafter"/>
</dbReference>
<name>R8BJZ5_PHAM7</name>
<dbReference type="InterPro" id="IPR005556">
    <property type="entry name" value="SUN"/>
</dbReference>
<dbReference type="GO" id="GO:0009277">
    <property type="term" value="C:fungal-type cell wall"/>
    <property type="evidence" value="ECO:0007669"/>
    <property type="project" value="TreeGrafter"/>
</dbReference>
<feature type="region of interest" description="Disordered" evidence="11">
    <location>
        <begin position="118"/>
        <end position="155"/>
    </location>
</feature>